<protein>
    <recommendedName>
        <fullName evidence="3">ATP-grasp domain-containing protein</fullName>
    </recommendedName>
</protein>
<evidence type="ECO:0000313" key="2">
    <source>
        <dbReference type="Proteomes" id="UP000022447"/>
    </source>
</evidence>
<dbReference type="STRING" id="1449350.OCH239_10840"/>
<comment type="caution">
    <text evidence="1">The sequence shown here is derived from an EMBL/GenBank/DDBJ whole genome shotgun (WGS) entry which is preliminary data.</text>
</comment>
<dbReference type="Proteomes" id="UP000022447">
    <property type="component" value="Unassembled WGS sequence"/>
</dbReference>
<accession>X7EDR9</accession>
<dbReference type="OrthoDB" id="7850673at2"/>
<evidence type="ECO:0000313" key="1">
    <source>
        <dbReference type="EMBL" id="ETX13331.1"/>
    </source>
</evidence>
<organism evidence="1 2">
    <name type="scientific">Roseivivax halodurans JCM 10272</name>
    <dbReference type="NCBI Taxonomy" id="1449350"/>
    <lineage>
        <taxon>Bacteria</taxon>
        <taxon>Pseudomonadati</taxon>
        <taxon>Pseudomonadota</taxon>
        <taxon>Alphaproteobacteria</taxon>
        <taxon>Rhodobacterales</taxon>
        <taxon>Roseobacteraceae</taxon>
        <taxon>Roseivivax</taxon>
    </lineage>
</organism>
<evidence type="ECO:0008006" key="3">
    <source>
        <dbReference type="Google" id="ProtNLM"/>
    </source>
</evidence>
<keyword evidence="2" id="KW-1185">Reference proteome</keyword>
<proteinExistence type="predicted"/>
<dbReference type="RefSeq" id="WP_037265305.1">
    <property type="nucleotide sequence ID" value="NZ_JALZ01000029.1"/>
</dbReference>
<reference evidence="1 2" key="1">
    <citation type="submission" date="2014-01" db="EMBL/GenBank/DDBJ databases">
        <title>Roseivivax halodurans JCM 10272 Genome Sequencing.</title>
        <authorList>
            <person name="Lai Q."/>
            <person name="Li G."/>
            <person name="Shao Z."/>
        </authorList>
    </citation>
    <scope>NUCLEOTIDE SEQUENCE [LARGE SCALE GENOMIC DNA]</scope>
    <source>
        <strain evidence="1 2">JCM 10272</strain>
    </source>
</reference>
<gene>
    <name evidence="1" type="ORF">OCH239_10840</name>
</gene>
<dbReference type="AlphaFoldDB" id="X7EDR9"/>
<dbReference type="EMBL" id="JALZ01000029">
    <property type="protein sequence ID" value="ETX13331.1"/>
    <property type="molecule type" value="Genomic_DNA"/>
</dbReference>
<name>X7EDR9_9RHOB</name>
<sequence length="287" mass="31451">MKIHYNIPPLHQMEPDIRLADAMLFAALSSALGERIQPYSSLHAFRGDGPLWGPDPYEERTAAMALRRAPYHNAFVQEALGGSVIVPACKVQAEMDRLSRAGLGAAVRNMLDPSNRKRFLAPGSSFGISQDHIRVNGTDPVLVHPNRDTHHERRFLVVAGEIAGESPLFFCGEDPALLLDPANRRREARTPWSELEDADPERLARQREAVERLLRDYPLVSGAIDVASAEGPDGTERAHVVEVTAARPGGVDIFFADPVVYAETVAAHLAELEPDVSGDDELAFRSP</sequence>
<dbReference type="eggNOG" id="ENOG5033UDG">
    <property type="taxonomic scope" value="Bacteria"/>
</dbReference>